<evidence type="ECO:0000313" key="4">
    <source>
        <dbReference type="RefSeq" id="XP_025835110.1"/>
    </source>
</evidence>
<reference evidence="4" key="1">
    <citation type="submission" date="2025-08" db="UniProtKB">
        <authorList>
            <consortium name="RefSeq"/>
        </authorList>
    </citation>
    <scope>IDENTIFICATION</scope>
    <source>
        <tissue evidence="4">Entire body</tissue>
    </source>
</reference>
<organism evidence="3 4">
    <name type="scientific">Agrilus planipennis</name>
    <name type="common">Emerald ash borer</name>
    <name type="synonym">Agrilus marcopoli</name>
    <dbReference type="NCBI Taxonomy" id="224129"/>
    <lineage>
        <taxon>Eukaryota</taxon>
        <taxon>Metazoa</taxon>
        <taxon>Ecdysozoa</taxon>
        <taxon>Arthropoda</taxon>
        <taxon>Hexapoda</taxon>
        <taxon>Insecta</taxon>
        <taxon>Pterygota</taxon>
        <taxon>Neoptera</taxon>
        <taxon>Endopterygota</taxon>
        <taxon>Coleoptera</taxon>
        <taxon>Polyphaga</taxon>
        <taxon>Elateriformia</taxon>
        <taxon>Buprestoidea</taxon>
        <taxon>Buprestidae</taxon>
        <taxon>Agrilinae</taxon>
        <taxon>Agrilus</taxon>
    </lineage>
</organism>
<dbReference type="Proteomes" id="UP000192223">
    <property type="component" value="Unplaced"/>
</dbReference>
<feature type="compositionally biased region" description="Low complexity" evidence="1">
    <location>
        <begin position="29"/>
        <end position="41"/>
    </location>
</feature>
<dbReference type="GeneID" id="108739673"/>
<accession>A0A7F5RGW3</accession>
<dbReference type="RefSeq" id="XP_025835110.1">
    <property type="nucleotide sequence ID" value="XM_025979325.1"/>
</dbReference>
<dbReference type="AlphaFoldDB" id="A0A7F5RGW3"/>
<proteinExistence type="predicted"/>
<evidence type="ECO:0000256" key="2">
    <source>
        <dbReference type="SAM" id="Phobius"/>
    </source>
</evidence>
<name>A0A7F5RGW3_AGRPL</name>
<gene>
    <name evidence="4" type="primary">LOC108739673</name>
</gene>
<protein>
    <submittedName>
        <fullName evidence="4">Uncharacterized protein LOC108739673</fullName>
    </submittedName>
</protein>
<feature type="region of interest" description="Disordered" evidence="1">
    <location>
        <begin position="1"/>
        <end position="41"/>
    </location>
</feature>
<feature type="compositionally biased region" description="Polar residues" evidence="1">
    <location>
        <begin position="16"/>
        <end position="28"/>
    </location>
</feature>
<keyword evidence="2" id="KW-0472">Membrane</keyword>
<feature type="compositionally biased region" description="Basic and acidic residues" evidence="1">
    <location>
        <begin position="1"/>
        <end position="14"/>
    </location>
</feature>
<evidence type="ECO:0000313" key="3">
    <source>
        <dbReference type="Proteomes" id="UP000192223"/>
    </source>
</evidence>
<evidence type="ECO:0000256" key="1">
    <source>
        <dbReference type="SAM" id="MobiDB-lite"/>
    </source>
</evidence>
<keyword evidence="3" id="KW-1185">Reference proteome</keyword>
<dbReference type="KEGG" id="apln:108739673"/>
<feature type="transmembrane region" description="Helical" evidence="2">
    <location>
        <begin position="235"/>
        <end position="264"/>
    </location>
</feature>
<dbReference type="InParanoid" id="A0A7F5RGW3"/>
<keyword evidence="2" id="KW-0812">Transmembrane</keyword>
<sequence>MDEKEDQQRSEIHTNLDPSINITEPNDFSSTSNEVTPSSSVSQSIITENTYVETTSTLSVQRGQHLGNLSQLPVRILYERLGENGTSDSNSAILFLSKNGKKTMMDENGDGSNKKRVMSTSAEAGGPMTLYVRDKKTKEEQGSVGGTLDVDSEPVTVMQEAAAAARRHSVVVPLLKAKAANDMEVNGSGATITADEEGKGGDIRRNISTIDIDTVVDGGLPSLSKDNVDNGDNRFLFYALLALTVAFAGIGMTISVIVAAVFIIKFKYGRRNARNPSACCKVHFTKTDNNNSCNVAVNADCTNVNNVFQGVVSPDLLQHQGTLSKGLTFSTVPELVDFSVKFSSNVCEKSSSGENIYDEIRSCKEDPTFSSFYVNFNSSSNTCS</sequence>
<keyword evidence="2" id="KW-1133">Transmembrane helix</keyword>